<dbReference type="SUPFAM" id="SSF52540">
    <property type="entry name" value="P-loop containing nucleoside triphosphate hydrolases"/>
    <property type="match status" value="1"/>
</dbReference>
<dbReference type="InterPro" id="IPR045063">
    <property type="entry name" value="Dynamin_N"/>
</dbReference>
<reference evidence="9" key="3">
    <citation type="submission" date="2021-06" db="EMBL/GenBank/DDBJ databases">
        <title>Updating the genus Pseudomonas: Description of 43 new species and partition of the Pseudomonas putida group.</title>
        <authorList>
            <person name="Girard L."/>
            <person name="Lood C."/>
            <person name="Vandamme P."/>
            <person name="Rokni-Zadeh H."/>
            <person name="Van Noort V."/>
            <person name="Hofte M."/>
            <person name="Lavigne R."/>
            <person name="De Mot R."/>
        </authorList>
    </citation>
    <scope>NUCLEOTIDE SEQUENCE</scope>
    <source>
        <strain evidence="9">SWRI102</strain>
    </source>
</reference>
<dbReference type="InterPro" id="IPR027094">
    <property type="entry name" value="Mitofusin_fam"/>
</dbReference>
<dbReference type="GO" id="GO:0005525">
    <property type="term" value="F:GTP binding"/>
    <property type="evidence" value="ECO:0007669"/>
    <property type="project" value="UniProtKB-KW"/>
</dbReference>
<evidence type="ECO:0000259" key="7">
    <source>
        <dbReference type="Pfam" id="PF00350"/>
    </source>
</evidence>
<evidence type="ECO:0000256" key="3">
    <source>
        <dbReference type="ARBA" id="ARBA00022801"/>
    </source>
</evidence>
<dbReference type="Proteomes" id="UP000659438">
    <property type="component" value="Unassembled WGS sequence"/>
</dbReference>
<feature type="domain" description="Dynamin N-terminal" evidence="7">
    <location>
        <begin position="105"/>
        <end position="272"/>
    </location>
</feature>
<keyword evidence="6" id="KW-0175">Coiled coil</keyword>
<accession>A0A923FSJ7</accession>
<dbReference type="RefSeq" id="WP_053181880.1">
    <property type="nucleotide sequence ID" value="NZ_JABWQX020000001.1"/>
</dbReference>
<evidence type="ECO:0000313" key="8">
    <source>
        <dbReference type="EMBL" id="MBC3396875.1"/>
    </source>
</evidence>
<evidence type="ECO:0000313" key="10">
    <source>
        <dbReference type="Proteomes" id="UP000659438"/>
    </source>
</evidence>
<dbReference type="PANTHER" id="PTHR10465">
    <property type="entry name" value="TRANSMEMBRANE GTPASE FZO1"/>
    <property type="match status" value="1"/>
</dbReference>
<evidence type="ECO:0000313" key="9">
    <source>
        <dbReference type="EMBL" id="MBV4550180.1"/>
    </source>
</evidence>
<dbReference type="EMBL" id="JABWQX010000005">
    <property type="protein sequence ID" value="MBC3396875.1"/>
    <property type="molecule type" value="Genomic_DNA"/>
</dbReference>
<keyword evidence="10" id="KW-1185">Reference proteome</keyword>
<gene>
    <name evidence="9" type="ORF">HU742_003365</name>
    <name evidence="8" type="ORF">HU742_16815</name>
</gene>
<keyword evidence="2" id="KW-0547">Nucleotide-binding</keyword>
<evidence type="ECO:0000256" key="5">
    <source>
        <dbReference type="ARBA" id="ARBA00023136"/>
    </source>
</evidence>
<dbReference type="Pfam" id="PF00350">
    <property type="entry name" value="Dynamin_N"/>
    <property type="match status" value="1"/>
</dbReference>
<dbReference type="GO" id="GO:0016020">
    <property type="term" value="C:membrane"/>
    <property type="evidence" value="ECO:0007669"/>
    <property type="project" value="UniProtKB-SubCell"/>
</dbReference>
<dbReference type="PANTHER" id="PTHR10465:SF0">
    <property type="entry name" value="SARCALUMENIN"/>
    <property type="match status" value="1"/>
</dbReference>
<keyword evidence="4" id="KW-0342">GTP-binding</keyword>
<dbReference type="EMBL" id="JABWQX020000001">
    <property type="protein sequence ID" value="MBV4550180.1"/>
    <property type="molecule type" value="Genomic_DNA"/>
</dbReference>
<name>A0A923FSJ7_9PSED</name>
<evidence type="ECO:0000256" key="4">
    <source>
        <dbReference type="ARBA" id="ARBA00023134"/>
    </source>
</evidence>
<keyword evidence="5" id="KW-0472">Membrane</keyword>
<organism evidence="8">
    <name type="scientific">Pseudomonas marvdashtae</name>
    <dbReference type="NCBI Taxonomy" id="2745500"/>
    <lineage>
        <taxon>Bacteria</taxon>
        <taxon>Pseudomonadati</taxon>
        <taxon>Pseudomonadota</taxon>
        <taxon>Gammaproteobacteria</taxon>
        <taxon>Pseudomonadales</taxon>
        <taxon>Pseudomonadaceae</taxon>
        <taxon>Pseudomonas</taxon>
    </lineage>
</organism>
<feature type="coiled-coil region" evidence="6">
    <location>
        <begin position="377"/>
        <end position="404"/>
    </location>
</feature>
<reference evidence="8 10" key="1">
    <citation type="journal article" date="2020" name="Microorganisms">
        <title>Reliable Identification of Environmental Pseudomonas Isolates Using the rpoD Gene.</title>
        <authorList>
            <consortium name="The Broad Institute Genome Sequencing Platform"/>
            <person name="Girard L."/>
            <person name="Lood C."/>
            <person name="Rokni-Zadeh H."/>
            <person name="van Noort V."/>
            <person name="Lavigne R."/>
            <person name="De Mot R."/>
        </authorList>
    </citation>
    <scope>NUCLEOTIDE SEQUENCE</scope>
    <source>
        <strain evidence="8 10">SWRI102</strain>
    </source>
</reference>
<evidence type="ECO:0000256" key="1">
    <source>
        <dbReference type="ARBA" id="ARBA00004370"/>
    </source>
</evidence>
<keyword evidence="3" id="KW-0378">Hydrolase</keyword>
<evidence type="ECO:0000256" key="6">
    <source>
        <dbReference type="SAM" id="Coils"/>
    </source>
</evidence>
<protein>
    <submittedName>
        <fullName evidence="8">Dynamin family protein</fullName>
    </submittedName>
</protein>
<comment type="subcellular location">
    <subcellularLocation>
        <location evidence="1">Membrane</location>
    </subcellularLocation>
</comment>
<proteinExistence type="predicted"/>
<dbReference type="AlphaFoldDB" id="A0A923FSJ7"/>
<sequence>MSLDFSFSLEELEAAEAETANPYLADSALGLQLITRLIAQPQGVIHSEHRRQLHRLHQLIHQSFVNLAARDDYPAEAQAYRELVALEQSLEDLVAFPDLANKTVIGVGGGFSAGKSRFLNSLLCVDVLPESLEPTTAIPSYIVQGEREEIIALNSFTQEVALDRSALQAITHAFQKHYQETLGVEVGFAHVLRLLMIHLPGLWQRLAFLDTPGYSKADRNDAEHSDARIAQRQLADADHVIWLLSAKNGSIRRDDLEFLRTLNHPKPIFFVVTQADLVGRSRIQAILNSTAQALDDAGIIRAGLMAWAAPLGDLNGQHIAGDDARAWLDTLNSQPKRTQKRLACARVLDAIIAHNSNAAASNRELLAAMNELLPIAENLAEKRRATVKQQIERLRNDQRRLNEMVGAFGELKQEMLETITRIVGGVAEDEEVQRGHELIYRIRRSWLNRPLVIGEQFEIRVLAIKLDVKKIIVEFGNAIATTGLSFSMIRAGLRIDPQVLIKGSLLHGEVRLVDDVHVTLAIRNPHAAT</sequence>
<dbReference type="Gene3D" id="3.40.50.300">
    <property type="entry name" value="P-loop containing nucleotide triphosphate hydrolases"/>
    <property type="match status" value="1"/>
</dbReference>
<reference evidence="8" key="2">
    <citation type="submission" date="2020-07" db="EMBL/GenBank/DDBJ databases">
        <authorList>
            <person name="Lood C."/>
            <person name="Girard L."/>
        </authorList>
    </citation>
    <scope>NUCLEOTIDE SEQUENCE</scope>
    <source>
        <strain evidence="8">SWRI102</strain>
    </source>
</reference>
<comment type="caution">
    <text evidence="8">The sequence shown here is derived from an EMBL/GenBank/DDBJ whole genome shotgun (WGS) entry which is preliminary data.</text>
</comment>
<dbReference type="InterPro" id="IPR027417">
    <property type="entry name" value="P-loop_NTPase"/>
</dbReference>
<dbReference type="GO" id="GO:0003924">
    <property type="term" value="F:GTPase activity"/>
    <property type="evidence" value="ECO:0007669"/>
    <property type="project" value="InterPro"/>
</dbReference>
<evidence type="ECO:0000256" key="2">
    <source>
        <dbReference type="ARBA" id="ARBA00022741"/>
    </source>
</evidence>